<proteinExistence type="predicted"/>
<evidence type="ECO:0000313" key="1">
    <source>
        <dbReference type="EMBL" id="PBC28909.1"/>
    </source>
</evidence>
<dbReference type="Proteomes" id="UP000242457">
    <property type="component" value="Unassembled WGS sequence"/>
</dbReference>
<accession>A0A2A3ECH9</accession>
<dbReference type="AlphaFoldDB" id="A0A2A3ECH9"/>
<dbReference type="EMBL" id="KZ288297">
    <property type="protein sequence ID" value="PBC28909.1"/>
    <property type="molecule type" value="Genomic_DNA"/>
</dbReference>
<reference evidence="1 2" key="1">
    <citation type="submission" date="2014-07" db="EMBL/GenBank/DDBJ databases">
        <title>Genomic and transcriptomic analysis on Apis cerana provide comprehensive insights into honey bee biology.</title>
        <authorList>
            <person name="Diao Q."/>
            <person name="Sun L."/>
            <person name="Zheng H."/>
            <person name="Zheng H."/>
            <person name="Xu S."/>
            <person name="Wang S."/>
            <person name="Zeng Z."/>
            <person name="Hu F."/>
            <person name="Su S."/>
            <person name="Wu J."/>
        </authorList>
    </citation>
    <scope>NUCLEOTIDE SEQUENCE [LARGE SCALE GENOMIC DNA]</scope>
    <source>
        <tissue evidence="1">Pupae without intestine</tissue>
    </source>
</reference>
<evidence type="ECO:0000313" key="2">
    <source>
        <dbReference type="Proteomes" id="UP000242457"/>
    </source>
</evidence>
<gene>
    <name evidence="1" type="ORF">APICC_06663</name>
</gene>
<organism evidence="1 2">
    <name type="scientific">Apis cerana cerana</name>
    <name type="common">Oriental honeybee</name>
    <dbReference type="NCBI Taxonomy" id="94128"/>
    <lineage>
        <taxon>Eukaryota</taxon>
        <taxon>Metazoa</taxon>
        <taxon>Ecdysozoa</taxon>
        <taxon>Arthropoda</taxon>
        <taxon>Hexapoda</taxon>
        <taxon>Insecta</taxon>
        <taxon>Pterygota</taxon>
        <taxon>Neoptera</taxon>
        <taxon>Endopterygota</taxon>
        <taxon>Hymenoptera</taxon>
        <taxon>Apocrita</taxon>
        <taxon>Aculeata</taxon>
        <taxon>Apoidea</taxon>
        <taxon>Anthophila</taxon>
        <taxon>Apidae</taxon>
        <taxon>Apis</taxon>
    </lineage>
</organism>
<protein>
    <submittedName>
        <fullName evidence="1">Uncharacterized protein</fullName>
    </submittedName>
</protein>
<sequence length="67" mass="8122">MNIDVHFNLRINDMSIKLKCSTIYVFLKAAPSQHQEYFNCFETNEKRFMVTFVHYFPLNWNIDTIED</sequence>
<name>A0A2A3ECH9_APICC</name>
<keyword evidence="2" id="KW-1185">Reference proteome</keyword>